<dbReference type="Proteomes" id="UP001141253">
    <property type="component" value="Chromosome 15W"/>
</dbReference>
<reference evidence="3" key="1">
    <citation type="submission" date="2022-10" db="EMBL/GenBank/DDBJ databases">
        <authorList>
            <person name="Hyden B.L."/>
            <person name="Feng K."/>
            <person name="Yates T."/>
            <person name="Jawdy S."/>
            <person name="Smart L.B."/>
            <person name="Muchero W."/>
        </authorList>
    </citation>
    <scope>NUCLEOTIDE SEQUENCE</scope>
    <source>
        <tissue evidence="3">Shoot tip</tissue>
    </source>
</reference>
<feature type="repeat" description="RCC1" evidence="2">
    <location>
        <begin position="14"/>
        <end position="68"/>
    </location>
</feature>
<dbReference type="InterPro" id="IPR051210">
    <property type="entry name" value="Ub_ligase/GEF_domain"/>
</dbReference>
<reference evidence="3" key="2">
    <citation type="journal article" date="2023" name="Int. J. Mol. Sci.">
        <title>De Novo Assembly and Annotation of 11 Diverse Shrub Willow (Salix) Genomes Reveals Novel Gene Organization in Sex-Linked Regions.</title>
        <authorList>
            <person name="Hyden B."/>
            <person name="Feng K."/>
            <person name="Yates T.B."/>
            <person name="Jawdy S."/>
            <person name="Cereghino C."/>
            <person name="Smart L.B."/>
            <person name="Muchero W."/>
        </authorList>
    </citation>
    <scope>NUCLEOTIDE SEQUENCE</scope>
    <source>
        <tissue evidence="3">Shoot tip</tissue>
    </source>
</reference>
<name>A0ABQ9AH84_9ROSI</name>
<keyword evidence="4" id="KW-1185">Reference proteome</keyword>
<evidence type="ECO:0000313" key="4">
    <source>
        <dbReference type="Proteomes" id="UP001141253"/>
    </source>
</evidence>
<protein>
    <submittedName>
        <fullName evidence="3">Uncharacterized protein</fullName>
    </submittedName>
</protein>
<evidence type="ECO:0000313" key="3">
    <source>
        <dbReference type="EMBL" id="KAJ6339452.1"/>
    </source>
</evidence>
<keyword evidence="1" id="KW-0677">Repeat</keyword>
<dbReference type="PANTHER" id="PTHR22870:SF408">
    <property type="entry name" value="OS09G0560450 PROTEIN"/>
    <property type="match status" value="1"/>
</dbReference>
<dbReference type="EMBL" id="JAPFFI010000020">
    <property type="protein sequence ID" value="KAJ6339452.1"/>
    <property type="molecule type" value="Genomic_DNA"/>
</dbReference>
<gene>
    <name evidence="3" type="ORF">OIU77_007422</name>
</gene>
<organism evidence="3 4">
    <name type="scientific">Salix suchowensis</name>
    <dbReference type="NCBI Taxonomy" id="1278906"/>
    <lineage>
        <taxon>Eukaryota</taxon>
        <taxon>Viridiplantae</taxon>
        <taxon>Streptophyta</taxon>
        <taxon>Embryophyta</taxon>
        <taxon>Tracheophyta</taxon>
        <taxon>Spermatophyta</taxon>
        <taxon>Magnoliopsida</taxon>
        <taxon>eudicotyledons</taxon>
        <taxon>Gunneridae</taxon>
        <taxon>Pentapetalae</taxon>
        <taxon>rosids</taxon>
        <taxon>fabids</taxon>
        <taxon>Malpighiales</taxon>
        <taxon>Salicaceae</taxon>
        <taxon>Saliceae</taxon>
        <taxon>Salix</taxon>
    </lineage>
</organism>
<dbReference type="InterPro" id="IPR009091">
    <property type="entry name" value="RCC1/BLIP-II"/>
</dbReference>
<dbReference type="Pfam" id="PF00415">
    <property type="entry name" value="RCC1"/>
    <property type="match status" value="1"/>
</dbReference>
<sequence length="139" mass="15615">MEEAKRDEEESKQQQIWSWGAGTEGQLGTGKLEDEYLPQLLHLPFLSSAGSISTLACGGAHAIALTSVGKVFTWGRGTTRSVGPWRDAQQLTPKAGQFFAELCNYSCLSRMEPFWVCFRNRLAFYLRGWLIWPAWARGL</sequence>
<dbReference type="SUPFAM" id="SSF50985">
    <property type="entry name" value="RCC1/BLIP-II"/>
    <property type="match status" value="1"/>
</dbReference>
<evidence type="ECO:0000256" key="1">
    <source>
        <dbReference type="ARBA" id="ARBA00022737"/>
    </source>
</evidence>
<comment type="caution">
    <text evidence="3">The sequence shown here is derived from an EMBL/GenBank/DDBJ whole genome shotgun (WGS) entry which is preliminary data.</text>
</comment>
<evidence type="ECO:0000256" key="2">
    <source>
        <dbReference type="PROSITE-ProRule" id="PRU00235"/>
    </source>
</evidence>
<proteinExistence type="predicted"/>
<dbReference type="PANTHER" id="PTHR22870">
    <property type="entry name" value="REGULATOR OF CHROMOSOME CONDENSATION"/>
    <property type="match status" value="1"/>
</dbReference>
<dbReference type="InterPro" id="IPR000408">
    <property type="entry name" value="Reg_chr_condens"/>
</dbReference>
<dbReference type="PROSITE" id="PS50012">
    <property type="entry name" value="RCC1_3"/>
    <property type="match status" value="1"/>
</dbReference>
<dbReference type="Gene3D" id="2.130.10.30">
    <property type="entry name" value="Regulator of chromosome condensation 1/beta-lactamase-inhibitor protein II"/>
    <property type="match status" value="1"/>
</dbReference>
<accession>A0ABQ9AH84</accession>